<dbReference type="GeneID" id="40310235"/>
<feature type="region of interest" description="Disordered" evidence="1">
    <location>
        <begin position="36"/>
        <end position="56"/>
    </location>
</feature>
<dbReference type="RefSeq" id="XP_029219664.1">
    <property type="nucleotide sequence ID" value="XM_029363741.1"/>
</dbReference>
<evidence type="ECO:0000259" key="2">
    <source>
        <dbReference type="Pfam" id="PF04092"/>
    </source>
</evidence>
<sequence length="448" mass="47048">MVRSIRMEQRRGSLTAKARKILAMCVGGMLLLTSEQGRAQQQQDGPLRGAPEKVESPKIEANTAACKLSVGKAMSASDPAPDPTHLTLSVDQLAATLVCEGEGVAAVPNGLKNVCQENKAKEVQQDGDECTIGESKGAPVQLATFLAAESKAEWVESQTAERTTKKAWKLSLQKHDLPLLDQSFYVGCKSSASSGTHSACKVPVQVLARHSSTEDNVVTCAYGANSNDAVMPVEITQDHNTLTVVCGKEGSIEPTDYATKYCEDEGLKGCIKTYIEILPNFDEEWWTKVEGKDNSAKLTIPSTDFPSQDKSFYIGCTRTETKGGESLQTPAGKATGDASGAAPATCKVLVTVKAAGSPLLAGSGGAVAPAAFGAALLTGLVAGSLATHETRARSGKPHPVLASPFTGLKLMHISPDALNCMLHQVLARETTGVREGGAAMGISKLSRH</sequence>
<dbReference type="PRINTS" id="PR01801">
    <property type="entry name" value="SURFCEANTIGN"/>
</dbReference>
<gene>
    <name evidence="3" type="ORF">BESB_053060</name>
</gene>
<name>A0A2A9MCF1_BESBE</name>
<dbReference type="Proteomes" id="UP000224006">
    <property type="component" value="Chromosome IV"/>
</dbReference>
<feature type="domain" description="SRS" evidence="2">
    <location>
        <begin position="62"/>
        <end position="206"/>
    </location>
</feature>
<evidence type="ECO:0000313" key="4">
    <source>
        <dbReference type="Proteomes" id="UP000224006"/>
    </source>
</evidence>
<evidence type="ECO:0000256" key="1">
    <source>
        <dbReference type="SAM" id="MobiDB-lite"/>
    </source>
</evidence>
<organism evidence="3 4">
    <name type="scientific">Besnoitia besnoiti</name>
    <name type="common">Apicomplexan protozoan</name>
    <dbReference type="NCBI Taxonomy" id="94643"/>
    <lineage>
        <taxon>Eukaryota</taxon>
        <taxon>Sar</taxon>
        <taxon>Alveolata</taxon>
        <taxon>Apicomplexa</taxon>
        <taxon>Conoidasida</taxon>
        <taxon>Coccidia</taxon>
        <taxon>Eucoccidiorida</taxon>
        <taxon>Eimeriorina</taxon>
        <taxon>Sarcocystidae</taxon>
        <taxon>Besnoitia</taxon>
    </lineage>
</organism>
<proteinExistence type="predicted"/>
<dbReference type="InterPro" id="IPR028352">
    <property type="entry name" value="Surface_antig_SAG1"/>
</dbReference>
<dbReference type="KEGG" id="bbes:BESB_053060"/>
<accession>A0A2A9MCF1</accession>
<reference evidence="3 4" key="1">
    <citation type="submission" date="2017-09" db="EMBL/GenBank/DDBJ databases">
        <title>Genome sequencing of Besnoitia besnoiti strain Bb-Ger1.</title>
        <authorList>
            <person name="Schares G."/>
            <person name="Venepally P."/>
            <person name="Lorenzi H.A."/>
        </authorList>
    </citation>
    <scope>NUCLEOTIDE SEQUENCE [LARGE SCALE GENOMIC DNA]</scope>
    <source>
        <strain evidence="3 4">Bb-Ger1</strain>
    </source>
</reference>
<keyword evidence="4" id="KW-1185">Reference proteome</keyword>
<comment type="caution">
    <text evidence="3">The sequence shown here is derived from an EMBL/GenBank/DDBJ whole genome shotgun (WGS) entry which is preliminary data.</text>
</comment>
<dbReference type="AlphaFoldDB" id="A0A2A9MCF1"/>
<dbReference type="SUPFAM" id="SSF74877">
    <property type="entry name" value="Major surface antigen p30, SAG1"/>
    <property type="match status" value="2"/>
</dbReference>
<feature type="domain" description="SRS" evidence="2">
    <location>
        <begin position="216"/>
        <end position="352"/>
    </location>
</feature>
<evidence type="ECO:0000313" key="3">
    <source>
        <dbReference type="EMBL" id="PFH35655.1"/>
    </source>
</evidence>
<dbReference type="Pfam" id="PF04092">
    <property type="entry name" value="SAG"/>
    <property type="match status" value="2"/>
</dbReference>
<dbReference type="VEuPathDB" id="ToxoDB:BESB_053060"/>
<dbReference type="InterPro" id="IPR036755">
    <property type="entry name" value="SRS_dom_sf"/>
</dbReference>
<dbReference type="InterPro" id="IPR007226">
    <property type="entry name" value="SRS_dom"/>
</dbReference>
<dbReference type="OrthoDB" id="331199at2759"/>
<dbReference type="EMBL" id="NWUJ01000004">
    <property type="protein sequence ID" value="PFH35655.1"/>
    <property type="molecule type" value="Genomic_DNA"/>
</dbReference>
<protein>
    <submittedName>
        <fullName evidence="3">SAG-related sequence</fullName>
    </submittedName>
</protein>
<dbReference type="GO" id="GO:0016020">
    <property type="term" value="C:membrane"/>
    <property type="evidence" value="ECO:0007669"/>
    <property type="project" value="InterPro"/>
</dbReference>
<dbReference type="Gene3D" id="2.60.40.1320">
    <property type="entry name" value="SRS domain"/>
    <property type="match status" value="2"/>
</dbReference>